<dbReference type="SMART" id="SM00575">
    <property type="entry name" value="ZnF_PMZ"/>
    <property type="match status" value="1"/>
</dbReference>
<dbReference type="InterPro" id="IPR018289">
    <property type="entry name" value="MULE_transposase_dom"/>
</dbReference>
<dbReference type="Pfam" id="PF00232">
    <property type="entry name" value="Glyco_hydro_1"/>
    <property type="match status" value="3"/>
</dbReference>
<sequence length="1510" mass="170647">MERPLHLLLVFLSSPWLLLLQGVSSLQFTRDDFPHDFAFGAGTSAYQKKSQFDTWSAASGRHPEDETGDVASDGYHKYKLPKGAIVPQLMSKEGAGATQTRRSHRRHSSKGGRRSDVSWWDGNAGNMNMTNGHLFTNEANADLNMLCTLVLNQISGEKTTVTEERGACSSQSSRRSQQHSVMAAIARYLALALEQETMAYLVGVGVVNERHCRSSMKNRVMAKYPYDISDDFTAYADVCFREFGDRVVHWTTVLEPNAMAQAGYDMGILPPNRCSYPFGSNCTAGNSSVEPYLFIHHSLLAHASAVRLYREKYKLTLNPDIVSCNQICRILHPLVFGDYPDTMKKAAGSRLPIFSNHESEMVTNSFDFIGLNHYSSVYTSNNNNAVKWFCLLLLKQFVPGTIVDPRGLEHALKYIREKYGNLPIYIQENGSGSSSETLDDVERINYLAKYIAATLKAIRIFPYTLSTHLSLIIRFHSWILILNDSSMDRSIDCRSGANVKGYSMWSFVDLYELFGGYSTWHFGLVAVDFDSEKRRRQPRRSASWYSEFLKNNSVIRRARRLLVSPVPSASRASSFLPSHPRVAREWLPPSYASRRRPGPQVTAARQQVGMESSPATPWTPAQGKDVLPHQSGFDDLMNSEINPIVAVDGEPVVAVDSAYVEATAMDHAVITVEAVDAGVVAHLEQPSTPQPTSSPSIAESCKEHLKPMVGMIFDTLTDVEKFYKSYAHEAGFSVRVGQHKKQNEEILFKRYYCSREGYIKERVKDVSDESGKKKRKTPYMMETRCGCEAHIVVKLGSDKKYRISSMIGEHSHGFVSPDKRHLLRSNRTVSERAKSTLFSCHKASIGTSQAFRLLQVSDGGFQNVGCTLRNLQNYYHDLRCKIKDADAQMFVGQLERKKEVNPAFFYEFMVDKQGRLVRVFWADAICRKNYSVFGDVLSVDSTYSTNQYNMKFVPFTGVNHHLQSVFLGASFLADEKIESFVWLFQTFLKATGGVAPRLIITDEDASMKAAIAQILPNTVHRLCMWHIMEKVPEKVGPSIREDGEFWDRLHKCVWGSEDSDDFESEWNSIMAKYGLIGNEWFSTKFDIRQSWILAYFMDIPLAGILSTTSRSESANSFFNRFIHRKLTFVEFWLRFDTALECQRQEELKADNISLHTNPKLMTPWDMEKQCSGIYTHEVFSKFQEQLIVARDHCIIQGISKSGDMKIVTISSLFEKERVVQMNKSNMFGTCSCKLYESYGIPCRHIIQVLRGEKQNEIPSIYIMKRWEKICKREMFFDDEGNLLDEKAKDPMEVAMRKKISDSRNNLSDLVEPLQKIIPAAIVNKQDEFESFLGSKIPDEVEIHPPNIKSKGPCKRIKKSKEKKAPRKRKCGKCKQSLLFRHYSPRRGCLLFRHNCHHSISDPVLTEVMAGLPLGACCTCVTLPLTAHGVLVIVGSEAPSQFLPVMRSFQLSAAADDAPRCCPWLQPYPTELGSDATIEDISLAAASKATSDDHRMAGEAQRGAHEAARRI</sequence>
<dbReference type="EMBL" id="AC121366">
    <property type="protein sequence ID" value="AAS79743.1"/>
    <property type="molecule type" value="Genomic_DNA"/>
</dbReference>
<dbReference type="SUPFAM" id="SSF51445">
    <property type="entry name" value="(Trans)glycosidases"/>
    <property type="match status" value="2"/>
</dbReference>
<organism evidence="10">
    <name type="scientific">Oryza sativa subsp. japonica</name>
    <name type="common">Rice</name>
    <dbReference type="NCBI Taxonomy" id="39947"/>
    <lineage>
        <taxon>Eukaryota</taxon>
        <taxon>Viridiplantae</taxon>
        <taxon>Streptophyta</taxon>
        <taxon>Embryophyta</taxon>
        <taxon>Tracheophyta</taxon>
        <taxon>Spermatophyta</taxon>
        <taxon>Magnoliopsida</taxon>
        <taxon>Liliopsida</taxon>
        <taxon>Poales</taxon>
        <taxon>Poaceae</taxon>
        <taxon>BOP clade</taxon>
        <taxon>Oryzoideae</taxon>
        <taxon>Oryzeae</taxon>
        <taxon>Oryzinae</taxon>
        <taxon>Oryza</taxon>
        <taxon>Oryza sativa</taxon>
    </lineage>
</organism>
<evidence type="ECO:0000256" key="8">
    <source>
        <dbReference type="SAM" id="SignalP"/>
    </source>
</evidence>
<dbReference type="PANTHER" id="PTHR47718:SF18">
    <property type="entry name" value="PROTEIN FAR1-RELATED SEQUENCE 5-LIKE"/>
    <property type="match status" value="1"/>
</dbReference>
<dbReference type="InterPro" id="IPR006564">
    <property type="entry name" value="Znf_PMZ"/>
</dbReference>
<feature type="chain" id="PRO_5004286621" evidence="8">
    <location>
        <begin position="26"/>
        <end position="1510"/>
    </location>
</feature>
<dbReference type="InterPro" id="IPR001360">
    <property type="entry name" value="Glyco_hydro_1"/>
</dbReference>
<feature type="domain" description="SWIM-type" evidence="9">
    <location>
        <begin position="1215"/>
        <end position="1253"/>
    </location>
</feature>
<protein>
    <submittedName>
        <fullName evidence="10">Putative Mutator-like transposase</fullName>
    </submittedName>
</protein>
<dbReference type="InterPro" id="IPR004330">
    <property type="entry name" value="FAR1_DNA_bnd_dom"/>
</dbReference>
<comment type="similarity">
    <text evidence="1">Belongs to the glycosyl hydrolase 1 family.</text>
</comment>
<evidence type="ECO:0000256" key="4">
    <source>
        <dbReference type="ARBA" id="ARBA00022833"/>
    </source>
</evidence>
<reference evidence="10" key="1">
    <citation type="submission" date="2004-04" db="EMBL/GenBank/DDBJ databases">
        <title>Oryza sativa BAC OSJNBb0111K12 genomic sequence.</title>
        <authorList>
            <person name="Chow T.-Y."/>
            <person name="Hsing Y.-I.C."/>
            <person name="Chen C.-S."/>
            <person name="Chen H.-H."/>
            <person name="Liu S.-M."/>
            <person name="Chao Y.-T."/>
            <person name="Lee P.-F."/>
            <person name="Chang S.-J."/>
            <person name="Chen H.-C."/>
            <person name="Chen S.-K."/>
            <person name="Chen T.-R."/>
            <person name="Chen Y.-L."/>
            <person name="Cheng C.-H."/>
            <person name="Chung C.-I."/>
            <person name="Han S.-Y."/>
            <person name="Hsiao S.-H."/>
            <person name="Hsiung J.-N."/>
            <person name="Hsu C.-H."/>
            <person name="Kau P.-I."/>
            <person name="Lee M.-C."/>
            <person name="Leu H.-L."/>
            <person name="Li Y.-F."/>
            <person name="Lin S.-J."/>
            <person name="Lin Y.-C."/>
            <person name="Wu S.-W."/>
            <person name="Yu C.-Y."/>
            <person name="Yu S.-W."/>
            <person name="Wu H.-P."/>
            <person name="Shaw J.-F."/>
        </authorList>
    </citation>
    <scope>NUCLEOTIDE SEQUENCE</scope>
</reference>
<feature type="signal peptide" evidence="8">
    <location>
        <begin position="1"/>
        <end position="25"/>
    </location>
</feature>
<dbReference type="GO" id="GO:0004565">
    <property type="term" value="F:beta-galactosidase activity"/>
    <property type="evidence" value="ECO:0007669"/>
    <property type="project" value="UniProtKB-ARBA"/>
</dbReference>
<dbReference type="PROSITE" id="PS50966">
    <property type="entry name" value="ZF_SWIM"/>
    <property type="match status" value="1"/>
</dbReference>
<evidence type="ECO:0000313" key="10">
    <source>
        <dbReference type="EMBL" id="AAS79743.1"/>
    </source>
</evidence>
<keyword evidence="4" id="KW-0862">Zinc</keyword>
<feature type="region of interest" description="Disordered" evidence="7">
    <location>
        <begin position="90"/>
        <end position="119"/>
    </location>
</feature>
<gene>
    <name evidence="10" type="primary">OSJNBb0111K12.15</name>
</gene>
<dbReference type="GO" id="GO:0033907">
    <property type="term" value="F:beta-D-fucosidase activity"/>
    <property type="evidence" value="ECO:0007669"/>
    <property type="project" value="UniProtKB-ARBA"/>
</dbReference>
<dbReference type="GO" id="GO:0005975">
    <property type="term" value="P:carbohydrate metabolic process"/>
    <property type="evidence" value="ECO:0007669"/>
    <property type="project" value="InterPro"/>
</dbReference>
<evidence type="ECO:0000259" key="9">
    <source>
        <dbReference type="PROSITE" id="PS50966"/>
    </source>
</evidence>
<evidence type="ECO:0000256" key="3">
    <source>
        <dbReference type="ARBA" id="ARBA00022771"/>
    </source>
</evidence>
<dbReference type="Pfam" id="PF10551">
    <property type="entry name" value="MULE"/>
    <property type="match status" value="1"/>
</dbReference>
<feature type="region of interest" description="Disordered" evidence="7">
    <location>
        <begin position="1488"/>
        <end position="1510"/>
    </location>
</feature>
<dbReference type="Gene3D" id="3.20.20.80">
    <property type="entry name" value="Glycosidases"/>
    <property type="match status" value="2"/>
</dbReference>
<accession>Q75IS6</accession>
<name>Q75IS6_ORYSJ</name>
<dbReference type="GO" id="GO:0008270">
    <property type="term" value="F:zinc ion binding"/>
    <property type="evidence" value="ECO:0007669"/>
    <property type="project" value="UniProtKB-KW"/>
</dbReference>
<keyword evidence="2" id="KW-0479">Metal-binding</keyword>
<dbReference type="Pfam" id="PF04434">
    <property type="entry name" value="SWIM"/>
    <property type="match status" value="1"/>
</dbReference>
<evidence type="ECO:0000256" key="6">
    <source>
        <dbReference type="PROSITE-ProRule" id="PRU00325"/>
    </source>
</evidence>
<evidence type="ECO:0000256" key="7">
    <source>
        <dbReference type="SAM" id="MobiDB-lite"/>
    </source>
</evidence>
<dbReference type="Pfam" id="PF03101">
    <property type="entry name" value="FAR1"/>
    <property type="match status" value="1"/>
</dbReference>
<dbReference type="GO" id="GO:0008422">
    <property type="term" value="F:beta-glucosidase activity"/>
    <property type="evidence" value="ECO:0007669"/>
    <property type="project" value="UniProtKB-ARBA"/>
</dbReference>
<evidence type="ECO:0000256" key="1">
    <source>
        <dbReference type="ARBA" id="ARBA00010838"/>
    </source>
</evidence>
<proteinExistence type="inferred from homology"/>
<feature type="compositionally biased region" description="Basic residues" evidence="7">
    <location>
        <begin position="101"/>
        <end position="112"/>
    </location>
</feature>
<keyword evidence="5" id="KW-0325">Glycoprotein</keyword>
<dbReference type="InterPro" id="IPR007527">
    <property type="entry name" value="Znf_SWIM"/>
</dbReference>
<feature type="compositionally biased region" description="Basic and acidic residues" evidence="7">
    <location>
        <begin position="1489"/>
        <end position="1510"/>
    </location>
</feature>
<dbReference type="PRINTS" id="PR00131">
    <property type="entry name" value="GLHYDRLASE1"/>
</dbReference>
<evidence type="ECO:0000256" key="2">
    <source>
        <dbReference type="ARBA" id="ARBA00022723"/>
    </source>
</evidence>
<dbReference type="InterPro" id="IPR017853">
    <property type="entry name" value="GH"/>
</dbReference>
<keyword evidence="3 6" id="KW-0863">Zinc-finger</keyword>
<evidence type="ECO:0000256" key="5">
    <source>
        <dbReference type="ARBA" id="ARBA00023180"/>
    </source>
</evidence>
<dbReference type="PANTHER" id="PTHR47718">
    <property type="entry name" value="OS01G0519700 PROTEIN"/>
    <property type="match status" value="1"/>
</dbReference>
<keyword evidence="8" id="KW-0732">Signal</keyword>